<feature type="domain" description="DUF7761" evidence="3">
    <location>
        <begin position="259"/>
        <end position="362"/>
    </location>
</feature>
<gene>
    <name evidence="5" type="ORF">LdCL_310016400</name>
</gene>
<feature type="region of interest" description="Disordered" evidence="1">
    <location>
        <begin position="638"/>
        <end position="658"/>
    </location>
</feature>
<evidence type="ECO:0000259" key="2">
    <source>
        <dbReference type="Pfam" id="PF24945"/>
    </source>
</evidence>
<sequence>MSSSTLAEALNRLSRCREPADLIYSGDAARLLGSAAPPQSAAPTVSPPRGTSPVDDYSVLLARRIGTMVARLNELSGPTSQLVLTPRMVLWELMDIVRQALCDALPADMRKGASPTDKAAVAKQFNSYASSRQVPIDSAVEGLYAVSYVSVKLRVELVALQLQRRIQEELAKKHTKTAAESVAALVVTQTLLEDFVAVYNNIMLTVPIVKAAVRESNAEEAARRLAPVYPQYYYQLCDWVLVLESTMSSPPMSYTQVTRVKINEQDGTAVVDLHRPTPETPWGLLLNEQGALVDIDVSLRVFEKARKLHDLLQSTPQGASIVMIKGRSVEPVAHGDYAAYTRHLLQTLQSATEGRKNVQLVLKSSSFRAEARSLATEVAFLTPPQGGEGTSGQRVTLILRRQSTAAEWGFTVDEQLYWRAPSTHILSKPAKEFVREYGMQLRLLAVNGVEALHMTQVQLLIEAAETVVLELLVMPKSAQDRLTASRSTTTTTAVAATTHSREMLSAEAAEPRNRISGDGLDRGRMEAAVSKFLQERAADPTAPAVPSAVDPPIAMETPLVESVTLPPSPAAAAAVIAAEGVRKGKKRGRKPKALKQQLAESTVPQSAAVSRSAADAEPTAVPSAEAIAQNRDGIEAEKTANDASEPPGACPQKPEGELVEPCTFDNQVKLTHLSEDEMVLERPSVDTPWGLPIGRLTDPSEAPQQLPLRLMSLPKSRKARVRQHPFFSNFRKQPTTWYIAAVNGTPASDAEATLKHISQLTRMTLRFLRK</sequence>
<feature type="compositionally biased region" description="Basic residues" evidence="1">
    <location>
        <begin position="583"/>
        <end position="593"/>
    </location>
</feature>
<protein>
    <submittedName>
        <fullName evidence="5">Uncharacterized protein</fullName>
    </submittedName>
</protein>
<evidence type="ECO:0000259" key="4">
    <source>
        <dbReference type="Pfam" id="PF24953"/>
    </source>
</evidence>
<dbReference type="PANTHER" id="PTHR42262">
    <property type="entry name" value="PDZ DOMAIN-CONTAINING PROTEIN-RELATED"/>
    <property type="match status" value="1"/>
</dbReference>
<dbReference type="Pfam" id="PF24952">
    <property type="entry name" value="DUF7761"/>
    <property type="match status" value="1"/>
</dbReference>
<dbReference type="InterPro" id="IPR056664">
    <property type="entry name" value="DUF7762"/>
</dbReference>
<dbReference type="EMBL" id="CP029530">
    <property type="protein sequence ID" value="AYU81293.1"/>
    <property type="molecule type" value="Genomic_DNA"/>
</dbReference>
<accession>A0A3S5H7P7</accession>
<dbReference type="VEuPathDB" id="TriTrypDB:LdCL_310016400"/>
<dbReference type="PANTHER" id="PTHR42262:SF2">
    <property type="entry name" value="PDZ DOMAIN-CONTAINING PROTEIN"/>
    <property type="match status" value="1"/>
</dbReference>
<evidence type="ECO:0000313" key="6">
    <source>
        <dbReference type="Proteomes" id="UP000274082"/>
    </source>
</evidence>
<evidence type="ECO:0000256" key="1">
    <source>
        <dbReference type="SAM" id="MobiDB-lite"/>
    </source>
</evidence>
<dbReference type="Pfam" id="PF24953">
    <property type="entry name" value="DUF7762"/>
    <property type="match status" value="1"/>
</dbReference>
<dbReference type="InterPro" id="IPR056661">
    <property type="entry name" value="DUF7759"/>
</dbReference>
<feature type="domain" description="DUF7759" evidence="2">
    <location>
        <begin position="659"/>
        <end position="767"/>
    </location>
</feature>
<evidence type="ECO:0000259" key="3">
    <source>
        <dbReference type="Pfam" id="PF24952"/>
    </source>
</evidence>
<dbReference type="Pfam" id="PF24945">
    <property type="entry name" value="DUF7759"/>
    <property type="match status" value="1"/>
</dbReference>
<keyword evidence="6" id="KW-1185">Reference proteome</keyword>
<dbReference type="VEuPathDB" id="TriTrypDB:LdBPK_310980.1"/>
<evidence type="ECO:0000313" key="5">
    <source>
        <dbReference type="EMBL" id="AYU81293.1"/>
    </source>
</evidence>
<feature type="region of interest" description="Disordered" evidence="1">
    <location>
        <begin position="579"/>
        <end position="621"/>
    </location>
</feature>
<dbReference type="AlphaFoldDB" id="A0A3S5H7P7"/>
<proteinExistence type="predicted"/>
<feature type="domain" description="DUF7762" evidence="4">
    <location>
        <begin position="376"/>
        <end position="473"/>
    </location>
</feature>
<dbReference type="InterPro" id="IPR056663">
    <property type="entry name" value="DUF7761"/>
</dbReference>
<dbReference type="OrthoDB" id="272039at2759"/>
<organism evidence="5 6">
    <name type="scientific">Leishmania donovani</name>
    <dbReference type="NCBI Taxonomy" id="5661"/>
    <lineage>
        <taxon>Eukaryota</taxon>
        <taxon>Discoba</taxon>
        <taxon>Euglenozoa</taxon>
        <taxon>Kinetoplastea</taxon>
        <taxon>Metakinetoplastina</taxon>
        <taxon>Trypanosomatida</taxon>
        <taxon>Trypanosomatidae</taxon>
        <taxon>Leishmaniinae</taxon>
        <taxon>Leishmania</taxon>
    </lineage>
</organism>
<feature type="compositionally biased region" description="Polar residues" evidence="1">
    <location>
        <begin position="598"/>
        <end position="609"/>
    </location>
</feature>
<dbReference type="Proteomes" id="UP000274082">
    <property type="component" value="Chromosome 31"/>
</dbReference>
<dbReference type="VEuPathDB" id="TriTrypDB:LDHU3_31.1660"/>
<name>A0A3S5H7P7_LEIDO</name>
<reference evidence="5 6" key="1">
    <citation type="journal article" date="2018" name="Sci. Rep.">
        <title>A complete Leishmania donovani reference genome identifies novel genetic variations associated with virulence.</title>
        <authorList>
            <person name="Lypaczewski P."/>
            <person name="Hoshizaki J."/>
            <person name="Zhang W.-W."/>
            <person name="McCall L.-I."/>
            <person name="Torcivia-Rodriguez J."/>
            <person name="Simonyan V."/>
            <person name="Kaur A."/>
            <person name="Dewar K."/>
            <person name="Matlashewski G."/>
        </authorList>
    </citation>
    <scope>NUCLEOTIDE SEQUENCE [LARGE SCALE GENOMIC DNA]</scope>
    <source>
        <strain evidence="5 6">LdCL</strain>
    </source>
</reference>